<evidence type="ECO:0000256" key="2">
    <source>
        <dbReference type="ARBA" id="ARBA00009347"/>
    </source>
</evidence>
<dbReference type="Proteomes" id="UP001216907">
    <property type="component" value="Unassembled WGS sequence"/>
</dbReference>
<evidence type="ECO:0000259" key="8">
    <source>
        <dbReference type="Pfam" id="PF02771"/>
    </source>
</evidence>
<keyword evidence="5" id="KW-0560">Oxidoreductase</keyword>
<evidence type="ECO:0000313" key="9">
    <source>
        <dbReference type="EMBL" id="MDG3002362.1"/>
    </source>
</evidence>
<dbReference type="Pfam" id="PF02770">
    <property type="entry name" value="Acyl-CoA_dh_M"/>
    <property type="match status" value="1"/>
</dbReference>
<dbReference type="InterPro" id="IPR046373">
    <property type="entry name" value="Acyl-CoA_Oxase/DH_mid-dom_sf"/>
</dbReference>
<dbReference type="Gene3D" id="1.20.140.10">
    <property type="entry name" value="Butyryl-CoA Dehydrogenase, subunit A, domain 3"/>
    <property type="match status" value="1"/>
</dbReference>
<proteinExistence type="inferred from homology"/>
<evidence type="ECO:0000256" key="3">
    <source>
        <dbReference type="ARBA" id="ARBA00022630"/>
    </source>
</evidence>
<evidence type="ECO:0000256" key="4">
    <source>
        <dbReference type="ARBA" id="ARBA00022827"/>
    </source>
</evidence>
<evidence type="ECO:0000313" key="10">
    <source>
        <dbReference type="Proteomes" id="UP001216907"/>
    </source>
</evidence>
<dbReference type="InterPro" id="IPR013786">
    <property type="entry name" value="AcylCoA_DH/ox_N"/>
</dbReference>
<dbReference type="InterPro" id="IPR009100">
    <property type="entry name" value="AcylCoA_DH/oxidase_NM_dom_sf"/>
</dbReference>
<protein>
    <submittedName>
        <fullName evidence="9">Acyl-CoA dehydrogenase family protein</fullName>
    </submittedName>
</protein>
<comment type="cofactor">
    <cofactor evidence="1 5">
        <name>FAD</name>
        <dbReference type="ChEBI" id="CHEBI:57692"/>
    </cofactor>
</comment>
<organism evidence="9 10">
    <name type="scientific">Paludisphaera mucosa</name>
    <dbReference type="NCBI Taxonomy" id="3030827"/>
    <lineage>
        <taxon>Bacteria</taxon>
        <taxon>Pseudomonadati</taxon>
        <taxon>Planctomycetota</taxon>
        <taxon>Planctomycetia</taxon>
        <taxon>Isosphaerales</taxon>
        <taxon>Isosphaeraceae</taxon>
        <taxon>Paludisphaera</taxon>
    </lineage>
</organism>
<evidence type="ECO:0000259" key="6">
    <source>
        <dbReference type="Pfam" id="PF00441"/>
    </source>
</evidence>
<feature type="domain" description="Acyl-CoA dehydrogenase/oxidase C-terminal" evidence="6">
    <location>
        <begin position="232"/>
        <end position="380"/>
    </location>
</feature>
<gene>
    <name evidence="9" type="ORF">PZE19_01050</name>
</gene>
<dbReference type="InterPro" id="IPR009075">
    <property type="entry name" value="AcylCo_DH/oxidase_C"/>
</dbReference>
<dbReference type="InterPro" id="IPR006091">
    <property type="entry name" value="Acyl-CoA_Oxase/DH_mid-dom"/>
</dbReference>
<dbReference type="InterPro" id="IPR037069">
    <property type="entry name" value="AcylCoA_DH/ox_N_sf"/>
</dbReference>
<dbReference type="Gene3D" id="2.40.110.10">
    <property type="entry name" value="Butyryl-CoA Dehydrogenase, subunit A, domain 2"/>
    <property type="match status" value="1"/>
</dbReference>
<dbReference type="EMBL" id="JARRAG010000001">
    <property type="protein sequence ID" value="MDG3002362.1"/>
    <property type="molecule type" value="Genomic_DNA"/>
</dbReference>
<dbReference type="PANTHER" id="PTHR43884:SF12">
    <property type="entry name" value="ISOVALERYL-COA DEHYDROGENASE, MITOCHONDRIAL-RELATED"/>
    <property type="match status" value="1"/>
</dbReference>
<dbReference type="SUPFAM" id="SSF56645">
    <property type="entry name" value="Acyl-CoA dehydrogenase NM domain-like"/>
    <property type="match status" value="1"/>
</dbReference>
<evidence type="ECO:0000256" key="5">
    <source>
        <dbReference type="RuleBase" id="RU362125"/>
    </source>
</evidence>
<dbReference type="Pfam" id="PF02771">
    <property type="entry name" value="Acyl-CoA_dh_N"/>
    <property type="match status" value="1"/>
</dbReference>
<keyword evidence="4 5" id="KW-0274">FAD</keyword>
<sequence length="382" mass="42424">MDFGFSAEQRKWYDAAVAFAREQLVDPDFIGRDQRGEFWREGFERCAKFGAAGLPVPREYGGQGEEIETAVAAMEGLGYACPDTGLLFALNASLWTITMPILVFGDDAQKKRFLPGLCDGRSFGANGASEPEAGSDIFSMKTRAERKGDRWVLNGRKVWITGGPVADVYLIFATTDPTKGVLGITAFLIDRDTPGFHVVREIPKLGMRTAPMGELVFEGCELPAENLLGREGRGSRIFNQALEWERGAILASVVGTMQRQLDRCILRARQRKQFGQSIGKFQSVSNRIVDMMTRLETSRFMVYRYAWLKKQGKDATIAASMAKLHVSECFAQNSFDAVRIFGAQGYTVEEGLERDVRDSTGGVLFSGTNDIQRNIIAQHLRI</sequence>
<name>A0ABT6F448_9BACT</name>
<dbReference type="PANTHER" id="PTHR43884">
    <property type="entry name" value="ACYL-COA DEHYDROGENASE"/>
    <property type="match status" value="1"/>
</dbReference>
<dbReference type="Gene3D" id="1.10.540.10">
    <property type="entry name" value="Acyl-CoA dehydrogenase/oxidase, N-terminal domain"/>
    <property type="match status" value="1"/>
</dbReference>
<dbReference type="InterPro" id="IPR036250">
    <property type="entry name" value="AcylCo_DH-like_C"/>
</dbReference>
<dbReference type="Pfam" id="PF00441">
    <property type="entry name" value="Acyl-CoA_dh_1"/>
    <property type="match status" value="1"/>
</dbReference>
<comment type="similarity">
    <text evidence="2 5">Belongs to the acyl-CoA dehydrogenase family.</text>
</comment>
<dbReference type="SUPFAM" id="SSF47203">
    <property type="entry name" value="Acyl-CoA dehydrogenase C-terminal domain-like"/>
    <property type="match status" value="1"/>
</dbReference>
<comment type="caution">
    <text evidence="9">The sequence shown here is derived from an EMBL/GenBank/DDBJ whole genome shotgun (WGS) entry which is preliminary data.</text>
</comment>
<feature type="domain" description="Acyl-CoA oxidase/dehydrogenase middle" evidence="7">
    <location>
        <begin position="127"/>
        <end position="220"/>
    </location>
</feature>
<dbReference type="RefSeq" id="WP_277858726.1">
    <property type="nucleotide sequence ID" value="NZ_JARRAG010000001.1"/>
</dbReference>
<keyword evidence="10" id="KW-1185">Reference proteome</keyword>
<keyword evidence="3 5" id="KW-0285">Flavoprotein</keyword>
<feature type="domain" description="Acyl-CoA dehydrogenase/oxidase N-terminal" evidence="8">
    <location>
        <begin position="6"/>
        <end position="120"/>
    </location>
</feature>
<evidence type="ECO:0000256" key="1">
    <source>
        <dbReference type="ARBA" id="ARBA00001974"/>
    </source>
</evidence>
<accession>A0ABT6F448</accession>
<evidence type="ECO:0000259" key="7">
    <source>
        <dbReference type="Pfam" id="PF02770"/>
    </source>
</evidence>
<reference evidence="9 10" key="1">
    <citation type="submission" date="2023-03" db="EMBL/GenBank/DDBJ databases">
        <title>Paludisphaera mucosa sp. nov. a novel planctomycete from northern fen.</title>
        <authorList>
            <person name="Ivanova A."/>
        </authorList>
    </citation>
    <scope>NUCLEOTIDE SEQUENCE [LARGE SCALE GENOMIC DNA]</scope>
    <source>
        <strain evidence="9 10">Pla2</strain>
    </source>
</reference>